<accession>A0A845QAS5</accession>
<evidence type="ECO:0000313" key="2">
    <source>
        <dbReference type="EMBL" id="NBG95240.1"/>
    </source>
</evidence>
<keyword evidence="3" id="KW-1185">Reference proteome</keyword>
<evidence type="ECO:0000256" key="1">
    <source>
        <dbReference type="SAM" id="MobiDB-lite"/>
    </source>
</evidence>
<comment type="caution">
    <text evidence="2">The sequence shown here is derived from an EMBL/GenBank/DDBJ whole genome shotgun (WGS) entry which is preliminary data.</text>
</comment>
<reference evidence="2 3" key="1">
    <citation type="journal article" date="2016" name="Int. J. Syst. Evol. Microbiol.">
        <title>Pyruvatibacter mobilis gen. nov., sp. nov., a marine bacterium from the culture broth of Picochlorum sp. 122.</title>
        <authorList>
            <person name="Wang G."/>
            <person name="Tang M."/>
            <person name="Wu H."/>
            <person name="Dai S."/>
            <person name="Li T."/>
            <person name="Chen C."/>
            <person name="He H."/>
            <person name="Fan J."/>
            <person name="Xiang W."/>
            <person name="Li X."/>
        </authorList>
    </citation>
    <scope>NUCLEOTIDE SEQUENCE [LARGE SCALE GENOMIC DNA]</scope>
    <source>
        <strain evidence="2 3">GYP-11</strain>
    </source>
</reference>
<dbReference type="EMBL" id="WXYQ01000004">
    <property type="protein sequence ID" value="NBG95240.1"/>
    <property type="molecule type" value="Genomic_DNA"/>
</dbReference>
<dbReference type="RefSeq" id="WP_160587221.1">
    <property type="nucleotide sequence ID" value="NZ_BMHN01000001.1"/>
</dbReference>
<proteinExistence type="predicted"/>
<gene>
    <name evidence="2" type="ORF">GTQ45_05795</name>
</gene>
<name>A0A845QAS5_9HYPH</name>
<organism evidence="2 3">
    <name type="scientific">Pyruvatibacter mobilis</name>
    <dbReference type="NCBI Taxonomy" id="1712261"/>
    <lineage>
        <taxon>Bacteria</taxon>
        <taxon>Pseudomonadati</taxon>
        <taxon>Pseudomonadota</taxon>
        <taxon>Alphaproteobacteria</taxon>
        <taxon>Hyphomicrobiales</taxon>
        <taxon>Parvibaculaceae</taxon>
        <taxon>Pyruvatibacter</taxon>
    </lineage>
</organism>
<dbReference type="Proteomes" id="UP000470384">
    <property type="component" value="Unassembled WGS sequence"/>
</dbReference>
<feature type="region of interest" description="Disordered" evidence="1">
    <location>
        <begin position="1"/>
        <end position="23"/>
    </location>
</feature>
<evidence type="ECO:0000313" key="3">
    <source>
        <dbReference type="Proteomes" id="UP000470384"/>
    </source>
</evidence>
<dbReference type="OrthoDB" id="7866133at2"/>
<dbReference type="GeneID" id="300656157"/>
<dbReference type="AlphaFoldDB" id="A0A845QAS5"/>
<protein>
    <submittedName>
        <fullName evidence="2">Uncharacterized protein</fullName>
    </submittedName>
</protein>
<sequence>MSRFTANMMSADRGTEEKYSFEGPDDLLSKSPIKVLKAFFETVEGDIIPKADIDYEINAAFKRDTAMGPVVTAMGTLHLHDNPGPAMPFMVMISADG</sequence>